<dbReference type="SUPFAM" id="SSF52540">
    <property type="entry name" value="P-loop containing nucleoside triphosphate hydrolases"/>
    <property type="match status" value="1"/>
</dbReference>
<dbReference type="AlphaFoldDB" id="A0A1G6V573"/>
<keyword evidence="1" id="KW-0813">Transport</keyword>
<evidence type="ECO:0000256" key="2">
    <source>
        <dbReference type="ARBA" id="ARBA00022741"/>
    </source>
</evidence>
<sequence>MSTVAVMIDGLGVNFGGFKAVDNVSLTVDDGELRVLLGANGAGKTTLMDLVSGKTPSTEGRVWVYDTEITNWPEHLIARAGVGRKFQIPSVFRDLTVKQNLRVASCRRTAVMANLGFGHPAIAREKVDRAIELIGLRDQINTAAADLSHGQTQWLELGILMVQNPKVILLDEPTAGMTQAETMRTAEIINGMKGQHTMLVVEHDMGFVREIAQRITVLHLGRVLAEGGISEIEANPKVRAAYLGSKGLS</sequence>
<evidence type="ECO:0000256" key="3">
    <source>
        <dbReference type="ARBA" id="ARBA00022840"/>
    </source>
</evidence>
<dbReference type="InterPro" id="IPR032823">
    <property type="entry name" value="BCA_ABC_TP_C"/>
</dbReference>
<reference evidence="5 6" key="1">
    <citation type="submission" date="2016-10" db="EMBL/GenBank/DDBJ databases">
        <authorList>
            <person name="de Groot N.N."/>
        </authorList>
    </citation>
    <scope>NUCLEOTIDE SEQUENCE [LARGE SCALE GENOMIC DNA]</scope>
    <source>
        <strain evidence="5 6">R5</strain>
    </source>
</reference>
<keyword evidence="3 5" id="KW-0067">ATP-binding</keyword>
<proteinExistence type="predicted"/>
<dbReference type="PANTHER" id="PTHR45772:SF8">
    <property type="entry name" value="HIGH-AFFINITY BRANCHED-CHAIN AMINO ACID TRANSPORT ATP-BINDING PROTEIN"/>
    <property type="match status" value="1"/>
</dbReference>
<keyword evidence="2" id="KW-0547">Nucleotide-binding</keyword>
<dbReference type="InterPro" id="IPR003439">
    <property type="entry name" value="ABC_transporter-like_ATP-bd"/>
</dbReference>
<dbReference type="RefSeq" id="WP_092083064.1">
    <property type="nucleotide sequence ID" value="NZ_FMZW01000011.1"/>
</dbReference>
<evidence type="ECO:0000259" key="4">
    <source>
        <dbReference type="PROSITE" id="PS50893"/>
    </source>
</evidence>
<evidence type="ECO:0000313" key="6">
    <source>
        <dbReference type="Proteomes" id="UP000199245"/>
    </source>
</evidence>
<evidence type="ECO:0000313" key="5">
    <source>
        <dbReference type="EMBL" id="SDD48641.1"/>
    </source>
</evidence>
<dbReference type="Pfam" id="PF12399">
    <property type="entry name" value="BCA_ABC_TP_C"/>
    <property type="match status" value="1"/>
</dbReference>
<dbReference type="InterPro" id="IPR027417">
    <property type="entry name" value="P-loop_NTPase"/>
</dbReference>
<dbReference type="NCBIfam" id="TIGR03411">
    <property type="entry name" value="urea_trans_UrtD"/>
    <property type="match status" value="1"/>
</dbReference>
<dbReference type="GO" id="GO:0005886">
    <property type="term" value="C:plasma membrane"/>
    <property type="evidence" value="ECO:0007669"/>
    <property type="project" value="TreeGrafter"/>
</dbReference>
<dbReference type="CDD" id="cd03219">
    <property type="entry name" value="ABC_Mj1267_LivG_branched"/>
    <property type="match status" value="1"/>
</dbReference>
<dbReference type="GO" id="GO:0005524">
    <property type="term" value="F:ATP binding"/>
    <property type="evidence" value="ECO:0007669"/>
    <property type="project" value="UniProtKB-KW"/>
</dbReference>
<feature type="domain" description="ABC transporter" evidence="4">
    <location>
        <begin position="6"/>
        <end position="245"/>
    </location>
</feature>
<dbReference type="GO" id="GO:0016887">
    <property type="term" value="F:ATP hydrolysis activity"/>
    <property type="evidence" value="ECO:0007669"/>
    <property type="project" value="InterPro"/>
</dbReference>
<dbReference type="Proteomes" id="UP000199245">
    <property type="component" value="Unassembled WGS sequence"/>
</dbReference>
<protein>
    <submittedName>
        <fullName evidence="5">Urea transport system ATP-binding protein</fullName>
    </submittedName>
</protein>
<dbReference type="PROSITE" id="PS50893">
    <property type="entry name" value="ABC_TRANSPORTER_2"/>
    <property type="match status" value="1"/>
</dbReference>
<accession>A0A1G6V573</accession>
<dbReference type="InterPro" id="IPR017781">
    <property type="entry name" value="ABC_transptr_urea_ATP-bd_UrtD"/>
</dbReference>
<dbReference type="Pfam" id="PF00005">
    <property type="entry name" value="ABC_tran"/>
    <property type="match status" value="1"/>
</dbReference>
<evidence type="ECO:0000256" key="1">
    <source>
        <dbReference type="ARBA" id="ARBA00022448"/>
    </source>
</evidence>
<gene>
    <name evidence="5" type="ORF">SAMN05216337_1011190</name>
</gene>
<organism evidence="5 6">
    <name type="scientific">Bradyrhizobium brasilense</name>
    <dbReference type="NCBI Taxonomy" id="1419277"/>
    <lineage>
        <taxon>Bacteria</taxon>
        <taxon>Pseudomonadati</taxon>
        <taxon>Pseudomonadota</taxon>
        <taxon>Alphaproteobacteria</taxon>
        <taxon>Hyphomicrobiales</taxon>
        <taxon>Nitrobacteraceae</taxon>
        <taxon>Bradyrhizobium</taxon>
    </lineage>
</organism>
<dbReference type="InterPro" id="IPR051120">
    <property type="entry name" value="ABC_AA/LPS_Transport"/>
</dbReference>
<name>A0A1G6V573_9BRAD</name>
<dbReference type="EMBL" id="FMZW01000011">
    <property type="protein sequence ID" value="SDD48641.1"/>
    <property type="molecule type" value="Genomic_DNA"/>
</dbReference>
<dbReference type="PANTHER" id="PTHR45772">
    <property type="entry name" value="CONSERVED COMPONENT OF ABC TRANSPORTER FOR NATURAL AMINO ACIDS-RELATED"/>
    <property type="match status" value="1"/>
</dbReference>
<dbReference type="Gene3D" id="3.40.50.300">
    <property type="entry name" value="P-loop containing nucleotide triphosphate hydrolases"/>
    <property type="match status" value="1"/>
</dbReference>